<evidence type="ECO:0000313" key="2">
    <source>
        <dbReference type="EMBL" id="TFJ87922.1"/>
    </source>
</evidence>
<organism evidence="2 3">
    <name type="scientific">Nannochloropsis salina CCMP1776</name>
    <dbReference type="NCBI Taxonomy" id="1027361"/>
    <lineage>
        <taxon>Eukaryota</taxon>
        <taxon>Sar</taxon>
        <taxon>Stramenopiles</taxon>
        <taxon>Ochrophyta</taxon>
        <taxon>Eustigmatophyceae</taxon>
        <taxon>Eustigmatales</taxon>
        <taxon>Monodopsidaceae</taxon>
        <taxon>Microchloropsis</taxon>
        <taxon>Microchloropsis salina</taxon>
    </lineage>
</organism>
<feature type="compositionally biased region" description="Low complexity" evidence="1">
    <location>
        <begin position="370"/>
        <end position="380"/>
    </location>
</feature>
<feature type="compositionally biased region" description="Low complexity" evidence="1">
    <location>
        <begin position="463"/>
        <end position="493"/>
    </location>
</feature>
<dbReference type="Proteomes" id="UP000355283">
    <property type="component" value="Unassembled WGS sequence"/>
</dbReference>
<protein>
    <submittedName>
        <fullName evidence="2">Uncharacterized protein</fullName>
    </submittedName>
</protein>
<proteinExistence type="predicted"/>
<name>A0A4D9D8K5_9STRA</name>
<feature type="compositionally biased region" description="Low complexity" evidence="1">
    <location>
        <begin position="411"/>
        <end position="426"/>
    </location>
</feature>
<reference evidence="2 3" key="1">
    <citation type="submission" date="2019-01" db="EMBL/GenBank/DDBJ databases">
        <title>Nuclear Genome Assembly of the Microalgal Biofuel strain Nannochloropsis salina CCMP1776.</title>
        <authorList>
            <person name="Hovde B."/>
        </authorList>
    </citation>
    <scope>NUCLEOTIDE SEQUENCE [LARGE SCALE GENOMIC DNA]</scope>
    <source>
        <strain evidence="2 3">CCMP1776</strain>
    </source>
</reference>
<dbReference type="EMBL" id="SDOX01000005">
    <property type="protein sequence ID" value="TFJ87922.1"/>
    <property type="molecule type" value="Genomic_DNA"/>
</dbReference>
<dbReference type="AlphaFoldDB" id="A0A4D9D8K5"/>
<evidence type="ECO:0000313" key="3">
    <source>
        <dbReference type="Proteomes" id="UP000355283"/>
    </source>
</evidence>
<accession>A0A4D9D8K5</accession>
<feature type="region of interest" description="Disordered" evidence="1">
    <location>
        <begin position="370"/>
        <end position="528"/>
    </location>
</feature>
<sequence length="687" mass="76912">MSGTHRQDSSYGAFNQVVRALALDHVTAIVVQQRPPNCRDMPPGTPLYGPMSVVSDDSDPSDLLHEGFRGFESGEGKAVAYYVMEGGHVRLSVNPLFESMLMSMTDALSLLEHHRMLPIFLWGCLFTPFSQRKLYGRLSQAIFSAASPVGEVTMDLECLGRKGEPFWGRTSVRHVVEDEGAYASCIISIELLRVDEICPSYSPLHAARPVMDRNRRSSNVNSEKDVSEMYPDNTTGPVATTAFTGSKASFRDVMGHGWDKNLGGVGDSIVGSAASLRGREQLRNDHKHRPLTRRRHKRKCQDMNGPGNGTELDWEGLGISHGHDGGSLWREPGGENSHFYVSEPKLAAMTGFQEAHSWQQQPPHQNIVVQSQSSWVQRRQNQTKHQTHQEQKQTLHHYHQLQPHEQDQVWQTQRQQESCHRQQQYQNVPKEYFYNPSSQPPPQQQQQQQQQHAQRSREFEAWQSQQQPSRQPQRQLTDQSQQKRQQDQQLCWQVKEEVATTKSSGETSEGIEEGEHRGAWNCPDGQSAYPHEPSIMEFQTTLLSLAAFSVHGSHMANSPSATTTGKVFRQTSAGLEGAEEQKMVSTDGGETLDFDDLMKCDFDWSILTSSPLVRLSGAPPTPLLTKSPSLVPLSRTNSITTTTTYIPKSSRQPVVNPPLSLHSTVGCLPLYVQNEGSDAESWLTTVV</sequence>
<dbReference type="OrthoDB" id="216790at2759"/>
<evidence type="ECO:0000256" key="1">
    <source>
        <dbReference type="SAM" id="MobiDB-lite"/>
    </source>
</evidence>
<feature type="region of interest" description="Disordered" evidence="1">
    <location>
        <begin position="214"/>
        <end position="238"/>
    </location>
</feature>
<gene>
    <name evidence="2" type="ORF">NSK_001268</name>
</gene>
<comment type="caution">
    <text evidence="2">The sequence shown here is derived from an EMBL/GenBank/DDBJ whole genome shotgun (WGS) entry which is preliminary data.</text>
</comment>
<keyword evidence="3" id="KW-1185">Reference proteome</keyword>